<dbReference type="InterPro" id="IPR029068">
    <property type="entry name" value="Glyas_Bleomycin-R_OHBP_Dase"/>
</dbReference>
<dbReference type="AlphaFoldDB" id="A0ABD5QRP6"/>
<dbReference type="PROSITE" id="PS51819">
    <property type="entry name" value="VOC"/>
    <property type="match status" value="2"/>
</dbReference>
<evidence type="ECO:0000313" key="2">
    <source>
        <dbReference type="EMBL" id="MFC5134872.1"/>
    </source>
</evidence>
<dbReference type="Gene3D" id="3.10.180.10">
    <property type="entry name" value="2,3-Dihydroxybiphenyl 1,2-Dioxygenase, domain 1"/>
    <property type="match status" value="2"/>
</dbReference>
<dbReference type="Proteomes" id="UP001596145">
    <property type="component" value="Unassembled WGS sequence"/>
</dbReference>
<evidence type="ECO:0000313" key="3">
    <source>
        <dbReference type="Proteomes" id="UP001596145"/>
    </source>
</evidence>
<comment type="caution">
    <text evidence="2">The sequence shown here is derived from an EMBL/GenBank/DDBJ whole genome shotgun (WGS) entry which is preliminary data.</text>
</comment>
<dbReference type="InterPro" id="IPR052537">
    <property type="entry name" value="Extradiol_RC_dioxygenase"/>
</dbReference>
<sequence length="317" mass="34765">MTHTLETPGIHHVTAIAGDPNANHAFYTETLGLRLVKRSVNQDDVGVYHLFYADDAGNPGTSMTFFPYVGARSGRVGDGQASTVSFTIPAASVDYWVDRLADRGLDVETTERFGDAVVGFEDPDGLPLELVAREDAPAGDPPTGPVPDEHAIRGFFAVELSLSDPNATVELLEAMGYEETDGDEAGHRRRFEADGDRGFVVDVVTDPATPQGAPGAGTVHHVAYRVTDEEQEEWRTLLQEHGLRPSEVIDRKWFRSVYARTRGGVLFEFATAEPGYDVDEPRSSLGERLVLPDWLEDRREEIESGLPELETTPPAME</sequence>
<gene>
    <name evidence="2" type="ORF">ACFPJA_09130</name>
</gene>
<feature type="domain" description="VOC" evidence="1">
    <location>
        <begin position="9"/>
        <end position="133"/>
    </location>
</feature>
<proteinExistence type="predicted"/>
<dbReference type="RefSeq" id="WP_122105043.1">
    <property type="nucleotide sequence ID" value="NZ_JBHSKV010000013.1"/>
</dbReference>
<feature type="domain" description="VOC" evidence="1">
    <location>
        <begin position="154"/>
        <end position="272"/>
    </location>
</feature>
<protein>
    <submittedName>
        <fullName evidence="2">VOC family protein</fullName>
    </submittedName>
</protein>
<dbReference type="InterPro" id="IPR037523">
    <property type="entry name" value="VOC_core"/>
</dbReference>
<dbReference type="EMBL" id="JBHSKV010000013">
    <property type="protein sequence ID" value="MFC5134872.1"/>
    <property type="molecule type" value="Genomic_DNA"/>
</dbReference>
<accession>A0ABD5QRP6</accession>
<dbReference type="InterPro" id="IPR004360">
    <property type="entry name" value="Glyas_Fos-R_dOase_dom"/>
</dbReference>
<dbReference type="Pfam" id="PF00903">
    <property type="entry name" value="Glyoxalase"/>
    <property type="match status" value="1"/>
</dbReference>
<dbReference type="PANTHER" id="PTHR36110:SF4">
    <property type="entry name" value="RING-CLEAVING DIOXYGENASE MHQA-RELATED"/>
    <property type="match status" value="1"/>
</dbReference>
<organism evidence="2 3">
    <name type="scientific">Halorubrum glutamatedens</name>
    <dbReference type="NCBI Taxonomy" id="2707018"/>
    <lineage>
        <taxon>Archaea</taxon>
        <taxon>Methanobacteriati</taxon>
        <taxon>Methanobacteriota</taxon>
        <taxon>Stenosarchaea group</taxon>
        <taxon>Halobacteria</taxon>
        <taxon>Halobacteriales</taxon>
        <taxon>Haloferacaceae</taxon>
        <taxon>Halorubrum</taxon>
    </lineage>
</organism>
<dbReference type="SUPFAM" id="SSF54593">
    <property type="entry name" value="Glyoxalase/Bleomycin resistance protein/Dihydroxybiphenyl dioxygenase"/>
    <property type="match status" value="1"/>
</dbReference>
<evidence type="ECO:0000259" key="1">
    <source>
        <dbReference type="PROSITE" id="PS51819"/>
    </source>
</evidence>
<name>A0ABD5QRP6_9EURY</name>
<dbReference type="PANTHER" id="PTHR36110">
    <property type="entry name" value="RING-CLEAVING DIOXYGENASE MHQE-RELATED"/>
    <property type="match status" value="1"/>
</dbReference>
<reference evidence="2 3" key="1">
    <citation type="journal article" date="2019" name="Int. J. Syst. Evol. Microbiol.">
        <title>The Global Catalogue of Microorganisms (GCM) 10K type strain sequencing project: providing services to taxonomists for standard genome sequencing and annotation.</title>
        <authorList>
            <consortium name="The Broad Institute Genomics Platform"/>
            <consortium name="The Broad Institute Genome Sequencing Center for Infectious Disease"/>
            <person name="Wu L."/>
            <person name="Ma J."/>
        </authorList>
    </citation>
    <scope>NUCLEOTIDE SEQUENCE [LARGE SCALE GENOMIC DNA]</scope>
    <source>
        <strain evidence="2 3">CGMCC 1.16026</strain>
    </source>
</reference>
<keyword evidence="3" id="KW-1185">Reference proteome</keyword>